<gene>
    <name evidence="1" type="ORF">CDO52_19335</name>
</gene>
<dbReference type="RefSeq" id="WP_017619192.1">
    <property type="nucleotide sequence ID" value="NZ_ANBG01000229.1"/>
</dbReference>
<organism evidence="1 2">
    <name type="scientific">Nocardiopsis gilva YIM 90087</name>
    <dbReference type="NCBI Taxonomy" id="1235441"/>
    <lineage>
        <taxon>Bacteria</taxon>
        <taxon>Bacillati</taxon>
        <taxon>Actinomycetota</taxon>
        <taxon>Actinomycetes</taxon>
        <taxon>Streptosporangiales</taxon>
        <taxon>Nocardiopsidaceae</taxon>
        <taxon>Nocardiopsis</taxon>
    </lineage>
</organism>
<dbReference type="Gene3D" id="3.50.30.50">
    <property type="entry name" value="Putative cyclase"/>
    <property type="match status" value="1"/>
</dbReference>
<dbReference type="PANTHER" id="PTHR31118">
    <property type="entry name" value="CYCLASE-LIKE PROTEIN 2"/>
    <property type="match status" value="1"/>
</dbReference>
<dbReference type="EMBL" id="CP022753">
    <property type="protein sequence ID" value="ASU84668.1"/>
    <property type="molecule type" value="Genomic_DNA"/>
</dbReference>
<dbReference type="KEGG" id="ngv:CDO52_19335"/>
<evidence type="ECO:0000313" key="1">
    <source>
        <dbReference type="EMBL" id="ASU84668.1"/>
    </source>
</evidence>
<dbReference type="Proteomes" id="UP000215005">
    <property type="component" value="Chromosome"/>
</dbReference>
<dbReference type="InterPro" id="IPR037175">
    <property type="entry name" value="KFase_sf"/>
</dbReference>
<dbReference type="PANTHER" id="PTHR31118:SF32">
    <property type="entry name" value="KYNURENINE FORMAMIDASE"/>
    <property type="match status" value="1"/>
</dbReference>
<name>A0A223S982_9ACTN</name>
<dbReference type="GO" id="GO:0019441">
    <property type="term" value="P:L-tryptophan catabolic process to kynurenine"/>
    <property type="evidence" value="ECO:0007669"/>
    <property type="project" value="InterPro"/>
</dbReference>
<sequence>MRATRIVDLSRPVGPDTQVFPGDPEPSLESSATVAVEGFNLTELHLTSQTGTHADAPFHFLSDGARLEELPLELFCGPAVVVDVTGRADRSPITRADLAPWGEEFGPGVIVLLRTGWSAYYRTERYFDHPYLDGDAARWLVGLGVRTIGVDALSPDETPYGGHEGSGWDAHLAVLGAGGTIIENLCDLDRIDFPDPVFSAFPIRLASGDGAPVRAVAMRMAA</sequence>
<reference evidence="1 2" key="1">
    <citation type="submission" date="2017-08" db="EMBL/GenBank/DDBJ databases">
        <title>The complete genome sequence of Nocardiopsis gilva YIM 90087.</title>
        <authorList>
            <person name="Yin M."/>
            <person name="Tang S."/>
        </authorList>
    </citation>
    <scope>NUCLEOTIDE SEQUENCE [LARGE SCALE GENOMIC DNA]</scope>
    <source>
        <strain evidence="1 2">YIM 90087</strain>
    </source>
</reference>
<keyword evidence="2" id="KW-1185">Reference proteome</keyword>
<dbReference type="SUPFAM" id="SSF102198">
    <property type="entry name" value="Putative cyclase"/>
    <property type="match status" value="1"/>
</dbReference>
<evidence type="ECO:0000313" key="2">
    <source>
        <dbReference type="Proteomes" id="UP000215005"/>
    </source>
</evidence>
<proteinExistence type="predicted"/>
<dbReference type="GO" id="GO:0004061">
    <property type="term" value="F:arylformamidase activity"/>
    <property type="evidence" value="ECO:0007669"/>
    <property type="project" value="InterPro"/>
</dbReference>
<dbReference type="InterPro" id="IPR007325">
    <property type="entry name" value="KFase/CYL"/>
</dbReference>
<protein>
    <submittedName>
        <fullName evidence="1">Cyclase</fullName>
    </submittedName>
</protein>
<dbReference type="Pfam" id="PF04199">
    <property type="entry name" value="Cyclase"/>
    <property type="match status" value="1"/>
</dbReference>
<dbReference type="AlphaFoldDB" id="A0A223S982"/>
<dbReference type="OrthoDB" id="7067800at2"/>
<accession>A0A223S982</accession>